<proteinExistence type="predicted"/>
<dbReference type="InterPro" id="IPR036864">
    <property type="entry name" value="Zn2-C6_fun-type_DNA-bd_sf"/>
</dbReference>
<accession>A0AA38VBF8</accession>
<protein>
    <recommendedName>
        <fullName evidence="4">Zn(2)-C6 fungal-type domain-containing protein</fullName>
    </recommendedName>
</protein>
<evidence type="ECO:0000259" key="4">
    <source>
        <dbReference type="PROSITE" id="PS50048"/>
    </source>
</evidence>
<dbReference type="InterPro" id="IPR007219">
    <property type="entry name" value="XnlR_reg_dom"/>
</dbReference>
<keyword evidence="2" id="KW-0539">Nucleus</keyword>
<dbReference type="InterPro" id="IPR004507">
    <property type="entry name" value="UbiX-like"/>
</dbReference>
<dbReference type="GO" id="GO:0003677">
    <property type="term" value="F:DNA binding"/>
    <property type="evidence" value="ECO:0007669"/>
    <property type="project" value="InterPro"/>
</dbReference>
<dbReference type="CDD" id="cd00067">
    <property type="entry name" value="GAL4"/>
    <property type="match status" value="1"/>
</dbReference>
<reference evidence="5" key="1">
    <citation type="submission" date="2022-07" db="EMBL/GenBank/DDBJ databases">
        <title>Fungi with potential for degradation of polypropylene.</title>
        <authorList>
            <person name="Gostincar C."/>
        </authorList>
    </citation>
    <scope>NUCLEOTIDE SEQUENCE</scope>
    <source>
        <strain evidence="5">EXF-13308</strain>
    </source>
</reference>
<feature type="region of interest" description="Disordered" evidence="3">
    <location>
        <begin position="354"/>
        <end position="375"/>
    </location>
</feature>
<gene>
    <name evidence="5" type="ORF">NKR23_g11454</name>
</gene>
<dbReference type="Pfam" id="PF04082">
    <property type="entry name" value="Fungal_trans"/>
    <property type="match status" value="1"/>
</dbReference>
<dbReference type="PANTHER" id="PTHR43374:SF1">
    <property type="entry name" value="FLAVIN PRENYLTRANSFERASE PAD1, MITOCHONDRIAL"/>
    <property type="match status" value="1"/>
</dbReference>
<dbReference type="SUPFAM" id="SSF57701">
    <property type="entry name" value="Zn2/Cys6 DNA-binding domain"/>
    <property type="match status" value="1"/>
</dbReference>
<dbReference type="PROSITE" id="PS50048">
    <property type="entry name" value="ZN2_CY6_FUNGAL_2"/>
    <property type="match status" value="1"/>
</dbReference>
<evidence type="ECO:0000256" key="3">
    <source>
        <dbReference type="SAM" id="MobiDB-lite"/>
    </source>
</evidence>
<dbReference type="GO" id="GO:0016831">
    <property type="term" value="F:carboxy-lyase activity"/>
    <property type="evidence" value="ECO:0007669"/>
    <property type="project" value="TreeGrafter"/>
</dbReference>
<dbReference type="Proteomes" id="UP001174694">
    <property type="component" value="Unassembled WGS sequence"/>
</dbReference>
<dbReference type="GO" id="GO:0008270">
    <property type="term" value="F:zinc ion binding"/>
    <property type="evidence" value="ECO:0007669"/>
    <property type="project" value="InterPro"/>
</dbReference>
<name>A0AA38VBF8_9PEZI</name>
<keyword evidence="6" id="KW-1185">Reference proteome</keyword>
<dbReference type="InterPro" id="IPR001138">
    <property type="entry name" value="Zn2Cys6_DnaBD"/>
</dbReference>
<evidence type="ECO:0000256" key="2">
    <source>
        <dbReference type="ARBA" id="ARBA00023242"/>
    </source>
</evidence>
<feature type="region of interest" description="Disordered" evidence="3">
    <location>
        <begin position="54"/>
        <end position="99"/>
    </location>
</feature>
<dbReference type="Gene3D" id="4.10.240.10">
    <property type="entry name" value="Zn(2)-C6 fungal-type DNA-binding domain"/>
    <property type="match status" value="1"/>
</dbReference>
<dbReference type="EMBL" id="JANBVO010000061">
    <property type="protein sequence ID" value="KAJ9132118.1"/>
    <property type="molecule type" value="Genomic_DNA"/>
</dbReference>
<dbReference type="CDD" id="cd12148">
    <property type="entry name" value="fungal_TF_MHR"/>
    <property type="match status" value="1"/>
</dbReference>
<dbReference type="PANTHER" id="PTHR43374">
    <property type="entry name" value="FLAVIN PRENYLTRANSFERASE"/>
    <property type="match status" value="1"/>
</dbReference>
<organism evidence="5 6">
    <name type="scientific">Pleurostoma richardsiae</name>
    <dbReference type="NCBI Taxonomy" id="41990"/>
    <lineage>
        <taxon>Eukaryota</taxon>
        <taxon>Fungi</taxon>
        <taxon>Dikarya</taxon>
        <taxon>Ascomycota</taxon>
        <taxon>Pezizomycotina</taxon>
        <taxon>Sordariomycetes</taxon>
        <taxon>Sordariomycetidae</taxon>
        <taxon>Calosphaeriales</taxon>
        <taxon>Pleurostomataceae</taxon>
        <taxon>Pleurostoma</taxon>
    </lineage>
</organism>
<dbReference type="SMART" id="SM00066">
    <property type="entry name" value="GAL4"/>
    <property type="match status" value="1"/>
</dbReference>
<dbReference type="GO" id="GO:0000981">
    <property type="term" value="F:DNA-binding transcription factor activity, RNA polymerase II-specific"/>
    <property type="evidence" value="ECO:0007669"/>
    <property type="project" value="InterPro"/>
</dbReference>
<dbReference type="GO" id="GO:0006351">
    <property type="term" value="P:DNA-templated transcription"/>
    <property type="evidence" value="ECO:0007669"/>
    <property type="project" value="InterPro"/>
</dbReference>
<feature type="domain" description="Zn(2)-C6 fungal-type" evidence="4">
    <location>
        <begin position="21"/>
        <end position="52"/>
    </location>
</feature>
<evidence type="ECO:0000256" key="1">
    <source>
        <dbReference type="ARBA" id="ARBA00022723"/>
    </source>
</evidence>
<evidence type="ECO:0000313" key="5">
    <source>
        <dbReference type="EMBL" id="KAJ9132118.1"/>
    </source>
</evidence>
<dbReference type="Pfam" id="PF00172">
    <property type="entry name" value="Zn_clus"/>
    <property type="match status" value="1"/>
</dbReference>
<comment type="caution">
    <text evidence="5">The sequence shown here is derived from an EMBL/GenBank/DDBJ whole genome shotgun (WGS) entry which is preliminary data.</text>
</comment>
<dbReference type="AlphaFoldDB" id="A0AA38VBF8"/>
<evidence type="ECO:0000313" key="6">
    <source>
        <dbReference type="Proteomes" id="UP001174694"/>
    </source>
</evidence>
<keyword evidence="1" id="KW-0479">Metal-binding</keyword>
<feature type="compositionally biased region" description="Polar residues" evidence="3">
    <location>
        <begin position="365"/>
        <end position="375"/>
    </location>
</feature>
<sequence length="436" mass="48057">MDRESVQRVLRDRRRAHEARACYPCQQRKVKCDKSQPCRTCQRRGHPEICTSFDVQTSGSQQRRPGRDSSRRRTPPGMAGERERQATRPGVSAAGIASPGQDSVSAILTSKVSSPNDEPLARDVRAVLGLQNTLTSYLFMEHNAQGDAVDALMAIAPQRNDIVRFYQHYRTHVAPFNPILLNTDRFELDLSAYLKAEAAGELRNRQKLVEGQWASRNGVSFIALLLSIVASGAHFSDDRESTSASHTFAKRSFHALRLANFLFQPSTSDIQTLLILGNTLQNTGQSDAAWALLGTTVRLAQTIAFTSDGDLGINREAVTETQLLRSRVQSTAMDGYQNHGFPQPVIFRQDHPQHVPAEQPPLYNPTGSSSGLYTDADTSNATDPYFFQPSLGSSNQPLGLDLSEVGMDGLSPLAYLNYFMNGPVTNSLPNDGPYFQ</sequence>